<dbReference type="Proteomes" id="UP000198508">
    <property type="component" value="Unassembled WGS sequence"/>
</dbReference>
<feature type="transmembrane region" description="Helical" evidence="1">
    <location>
        <begin position="30"/>
        <end position="55"/>
    </location>
</feature>
<keyword evidence="1" id="KW-1133">Transmembrane helix</keyword>
<keyword evidence="1" id="KW-0472">Membrane</keyword>
<proteinExistence type="predicted"/>
<protein>
    <submittedName>
        <fullName evidence="2">Uncharacterized protein</fullName>
    </submittedName>
</protein>
<keyword evidence="1" id="KW-0812">Transmembrane</keyword>
<dbReference type="STRING" id="460384.SAMN05216313_11118"/>
<keyword evidence="3" id="KW-1185">Reference proteome</keyword>
<organism evidence="2 3">
    <name type="scientific">Enterocloster lavalensis</name>
    <dbReference type="NCBI Taxonomy" id="460384"/>
    <lineage>
        <taxon>Bacteria</taxon>
        <taxon>Bacillati</taxon>
        <taxon>Bacillota</taxon>
        <taxon>Clostridia</taxon>
        <taxon>Lachnospirales</taxon>
        <taxon>Lachnospiraceae</taxon>
        <taxon>Enterocloster</taxon>
    </lineage>
</organism>
<gene>
    <name evidence="2" type="ORF">SAMN05216313_11118</name>
</gene>
<accession>A0A1I0G978</accession>
<evidence type="ECO:0000313" key="2">
    <source>
        <dbReference type="EMBL" id="SET67316.1"/>
    </source>
</evidence>
<reference evidence="3" key="1">
    <citation type="submission" date="2016-10" db="EMBL/GenBank/DDBJ databases">
        <authorList>
            <person name="Varghese N."/>
            <person name="Submissions S."/>
        </authorList>
    </citation>
    <scope>NUCLEOTIDE SEQUENCE [LARGE SCALE GENOMIC DNA]</scope>
    <source>
        <strain evidence="3">NLAE-zl-G277</strain>
    </source>
</reference>
<dbReference type="GeneID" id="93275930"/>
<evidence type="ECO:0000313" key="3">
    <source>
        <dbReference type="Proteomes" id="UP000198508"/>
    </source>
</evidence>
<name>A0A1I0G978_9FIRM</name>
<sequence>MVVKLKMNLKAPLEAFCDRFPLFSMVVMQAVMAVVMMAAVGAIALAGGTVIWLFYRAAGLM</sequence>
<dbReference type="AlphaFoldDB" id="A0A1I0G978"/>
<dbReference type="EMBL" id="FOIM01000011">
    <property type="protein sequence ID" value="SET67316.1"/>
    <property type="molecule type" value="Genomic_DNA"/>
</dbReference>
<evidence type="ECO:0000256" key="1">
    <source>
        <dbReference type="SAM" id="Phobius"/>
    </source>
</evidence>
<dbReference type="RefSeq" id="WP_092363777.1">
    <property type="nucleotide sequence ID" value="NZ_CABJCG010000013.1"/>
</dbReference>